<dbReference type="Pfam" id="PF00805">
    <property type="entry name" value="Pentapeptide"/>
    <property type="match status" value="2"/>
</dbReference>
<evidence type="ECO:0000313" key="3">
    <source>
        <dbReference type="Proteomes" id="UP000287188"/>
    </source>
</evidence>
<dbReference type="AlphaFoldDB" id="A0A402AEJ7"/>
<proteinExistence type="predicted"/>
<dbReference type="RefSeq" id="WP_126549213.1">
    <property type="nucleotide sequence ID" value="NZ_BIFS01000001.1"/>
</dbReference>
<evidence type="ECO:0000259" key="1">
    <source>
        <dbReference type="Pfam" id="PF13676"/>
    </source>
</evidence>
<dbReference type="Gene3D" id="3.40.50.10140">
    <property type="entry name" value="Toll/interleukin-1 receptor homology (TIR) domain"/>
    <property type="match status" value="1"/>
</dbReference>
<dbReference type="Pfam" id="PF13676">
    <property type="entry name" value="TIR_2"/>
    <property type="match status" value="1"/>
</dbReference>
<dbReference type="InterPro" id="IPR035897">
    <property type="entry name" value="Toll_tir_struct_dom_sf"/>
</dbReference>
<dbReference type="PANTHER" id="PTHR14136">
    <property type="entry name" value="BTB_POZ DOMAIN-CONTAINING PROTEIN KCTD9"/>
    <property type="match status" value="1"/>
</dbReference>
<organism evidence="2 3">
    <name type="scientific">Dictyobacter kobayashii</name>
    <dbReference type="NCBI Taxonomy" id="2014872"/>
    <lineage>
        <taxon>Bacteria</taxon>
        <taxon>Bacillati</taxon>
        <taxon>Chloroflexota</taxon>
        <taxon>Ktedonobacteria</taxon>
        <taxon>Ktedonobacterales</taxon>
        <taxon>Dictyobacteraceae</taxon>
        <taxon>Dictyobacter</taxon>
    </lineage>
</organism>
<dbReference type="InterPro" id="IPR051082">
    <property type="entry name" value="Pentapeptide-BTB/POZ_domain"/>
</dbReference>
<reference evidence="3" key="1">
    <citation type="submission" date="2018-12" db="EMBL/GenBank/DDBJ databases">
        <title>Tengunoibacter tsumagoiensis gen. nov., sp. nov., Dictyobacter kobayashii sp. nov., D. alpinus sp. nov., and D. joshuensis sp. nov. and description of Dictyobacteraceae fam. nov. within the order Ktedonobacterales isolated from Tengu-no-mugimeshi.</title>
        <authorList>
            <person name="Wang C.M."/>
            <person name="Zheng Y."/>
            <person name="Sakai Y."/>
            <person name="Toyoda A."/>
            <person name="Minakuchi Y."/>
            <person name="Abe K."/>
            <person name="Yokota A."/>
            <person name="Yabe S."/>
        </authorList>
    </citation>
    <scope>NUCLEOTIDE SEQUENCE [LARGE SCALE GENOMIC DNA]</scope>
    <source>
        <strain evidence="3">Uno11</strain>
    </source>
</reference>
<dbReference type="SUPFAM" id="SSF52200">
    <property type="entry name" value="Toll/Interleukin receptor TIR domain"/>
    <property type="match status" value="1"/>
</dbReference>
<dbReference type="Gene3D" id="2.160.20.80">
    <property type="entry name" value="E3 ubiquitin-protein ligase SopA"/>
    <property type="match status" value="1"/>
</dbReference>
<dbReference type="Proteomes" id="UP000287188">
    <property type="component" value="Unassembled WGS sequence"/>
</dbReference>
<protein>
    <recommendedName>
        <fullName evidence="1">TIR domain-containing protein</fullName>
    </recommendedName>
</protein>
<dbReference type="OrthoDB" id="161883at2"/>
<dbReference type="InterPro" id="IPR001646">
    <property type="entry name" value="5peptide_repeat"/>
</dbReference>
<dbReference type="SUPFAM" id="SSF141571">
    <property type="entry name" value="Pentapeptide repeat-like"/>
    <property type="match status" value="1"/>
</dbReference>
<dbReference type="EMBL" id="BIFS01000001">
    <property type="protein sequence ID" value="GCE17547.1"/>
    <property type="molecule type" value="Genomic_DNA"/>
</dbReference>
<evidence type="ECO:0000313" key="2">
    <source>
        <dbReference type="EMBL" id="GCE17547.1"/>
    </source>
</evidence>
<gene>
    <name evidence="2" type="ORF">KDK_13470</name>
</gene>
<feature type="domain" description="TIR" evidence="1">
    <location>
        <begin position="234"/>
        <end position="348"/>
    </location>
</feature>
<accession>A0A402AEJ7</accession>
<comment type="caution">
    <text evidence="2">The sequence shown here is derived from an EMBL/GenBank/DDBJ whole genome shotgun (WGS) entry which is preliminary data.</text>
</comment>
<name>A0A402AEJ7_9CHLR</name>
<dbReference type="InterPro" id="IPR000157">
    <property type="entry name" value="TIR_dom"/>
</dbReference>
<keyword evidence="3" id="KW-1185">Reference proteome</keyword>
<dbReference type="GO" id="GO:0007165">
    <property type="term" value="P:signal transduction"/>
    <property type="evidence" value="ECO:0007669"/>
    <property type="project" value="InterPro"/>
</dbReference>
<dbReference type="PANTHER" id="PTHR14136:SF17">
    <property type="entry name" value="BTB_POZ DOMAIN-CONTAINING PROTEIN KCTD9"/>
    <property type="match status" value="1"/>
</dbReference>
<sequence>MANPEHLQQLKKGRQSWNEWREMNAEVLPDLSHTDLSRVDLRDAKLYGTYLRDTNLRGANLSGASLFYANLSDADLSGANLSGAALGAARFINANLRGAELAYARFNGSYTDLRGANLSGANLRGANLSEANLSGIDLSGANLRGANLSGANLRGANFHRAIIDTTHFGDRDMREINGLETIQHQGPSPLSINSLFLSEGDIPETFLRGTGAPDILIEYIRSLAARPINYSTCFLDYSSKDEDFAQRLYADLQAQGVRCWLNEEHKREIGKYDQVILILSKHSVKSKRLQHIVSTTIDKEEQYRDENHIKKVVLFPIKLDRTPLKDVSAQWVEETLRERHIHDFTQWQEHQAYMQSIGRLMLDLKKEDMPVEE</sequence>